<dbReference type="PANTHER" id="PTHR31025">
    <property type="entry name" value="SI:CH211-196P9.1-RELATED"/>
    <property type="match status" value="1"/>
</dbReference>
<feature type="compositionally biased region" description="Basic and acidic residues" evidence="1">
    <location>
        <begin position="7"/>
        <end position="18"/>
    </location>
</feature>
<keyword evidence="3" id="KW-1185">Reference proteome</keyword>
<evidence type="ECO:0000313" key="3">
    <source>
        <dbReference type="Proteomes" id="UP001174136"/>
    </source>
</evidence>
<accession>A0AA47NLV4</accession>
<name>A0AA47NLV4_MERPO</name>
<dbReference type="Proteomes" id="UP001174136">
    <property type="component" value="Unassembled WGS sequence"/>
</dbReference>
<dbReference type="AlphaFoldDB" id="A0AA47NLV4"/>
<feature type="region of interest" description="Disordered" evidence="1">
    <location>
        <begin position="1"/>
        <end position="23"/>
    </location>
</feature>
<sequence length="233" mass="26927">MHCLQKTSRDLGEAEANHIPDIPTGETWNLEDERLSLLTEVRKRNNRAVIKNKMDRTFSLRRQEIVAKESGVEEVKERWPALFTVDEHHSKLIEIIRNKGGAVREKTRDVLKVLDQSLDVSLRRECLLKCLILWRRCTKTHQGVSGRTVHKFNAHLVIHRQGPHAKVGEKDDTERELQQCTMAVFVIREEEDLLQSPRDVGIIIEGLEVLNELPVSQYQLHMVVPSYLASYVL</sequence>
<reference evidence="2" key="1">
    <citation type="journal article" date="2023" name="Front. Mar. Sci.">
        <title>A new Merluccius polli reference genome to investigate the effects of global change in West African waters.</title>
        <authorList>
            <person name="Mateo J.L."/>
            <person name="Blanco-Fernandez C."/>
            <person name="Garcia-Vazquez E."/>
            <person name="Machado-Schiaffino G."/>
        </authorList>
    </citation>
    <scope>NUCLEOTIDE SEQUENCE</scope>
    <source>
        <strain evidence="2">C29</strain>
        <tissue evidence="2">Fin</tissue>
    </source>
</reference>
<evidence type="ECO:0000313" key="2">
    <source>
        <dbReference type="EMBL" id="KAK0131061.1"/>
    </source>
</evidence>
<protein>
    <submittedName>
        <fullName evidence="2">Uncharacterized protein</fullName>
    </submittedName>
</protein>
<gene>
    <name evidence="2" type="ORF">N1851_034250</name>
</gene>
<dbReference type="EMBL" id="JAOPHQ010006573">
    <property type="protein sequence ID" value="KAK0131061.1"/>
    <property type="molecule type" value="Genomic_DNA"/>
</dbReference>
<organism evidence="2 3">
    <name type="scientific">Merluccius polli</name>
    <name type="common">Benguela hake</name>
    <name type="synonym">Merluccius cadenati</name>
    <dbReference type="NCBI Taxonomy" id="89951"/>
    <lineage>
        <taxon>Eukaryota</taxon>
        <taxon>Metazoa</taxon>
        <taxon>Chordata</taxon>
        <taxon>Craniata</taxon>
        <taxon>Vertebrata</taxon>
        <taxon>Euteleostomi</taxon>
        <taxon>Actinopterygii</taxon>
        <taxon>Neopterygii</taxon>
        <taxon>Teleostei</taxon>
        <taxon>Neoteleostei</taxon>
        <taxon>Acanthomorphata</taxon>
        <taxon>Zeiogadaria</taxon>
        <taxon>Gadariae</taxon>
        <taxon>Gadiformes</taxon>
        <taxon>Gadoidei</taxon>
        <taxon>Merlucciidae</taxon>
        <taxon>Merluccius</taxon>
    </lineage>
</organism>
<evidence type="ECO:0000256" key="1">
    <source>
        <dbReference type="SAM" id="MobiDB-lite"/>
    </source>
</evidence>
<comment type="caution">
    <text evidence="2">The sequence shown here is derived from an EMBL/GenBank/DDBJ whole genome shotgun (WGS) entry which is preliminary data.</text>
</comment>
<dbReference type="PANTHER" id="PTHR31025:SF27">
    <property type="entry name" value="SI:CH211-193K19.2-RELATED"/>
    <property type="match status" value="1"/>
</dbReference>
<proteinExistence type="predicted"/>